<dbReference type="InterPro" id="IPR029024">
    <property type="entry name" value="TerB-like"/>
</dbReference>
<protein>
    <recommendedName>
        <fullName evidence="2">Co-chaperone DjlA N-terminal domain-containing protein</fullName>
    </recommendedName>
</protein>
<dbReference type="InterPro" id="IPR007791">
    <property type="entry name" value="DjlA_N"/>
</dbReference>
<name>A0A506UAE1_9HYPH</name>
<accession>A0A506UAE1</accession>
<evidence type="ECO:0000256" key="1">
    <source>
        <dbReference type="SAM" id="MobiDB-lite"/>
    </source>
</evidence>
<sequence length="166" mass="18697">MFEKISRFLQEMTGDEGSRQQQPDDARIAVVALCFQVMEADGRISDSEQKRLRDLLSEKYGIDGESLDKLIEAGEAAGSEAVDFYRFTSDVKRHLDEEQRIGLISLLWDIAYADGTRSEIEDNVVWRIAELMGVSDRDRVLERQAAKQRAGLETEGDMHAGDPGDK</sequence>
<comment type="caution">
    <text evidence="3">The sequence shown here is derived from an EMBL/GenBank/DDBJ whole genome shotgun (WGS) entry which is preliminary data.</text>
</comment>
<dbReference type="Proteomes" id="UP000318801">
    <property type="component" value="Unassembled WGS sequence"/>
</dbReference>
<dbReference type="EMBL" id="VHLG01000004">
    <property type="protein sequence ID" value="TPW30860.1"/>
    <property type="molecule type" value="Genomic_DNA"/>
</dbReference>
<dbReference type="Pfam" id="PF05099">
    <property type="entry name" value="TerB"/>
    <property type="match status" value="1"/>
</dbReference>
<feature type="region of interest" description="Disordered" evidence="1">
    <location>
        <begin position="144"/>
        <end position="166"/>
    </location>
</feature>
<dbReference type="Gene3D" id="1.10.3680.10">
    <property type="entry name" value="TerB-like"/>
    <property type="match status" value="1"/>
</dbReference>
<feature type="domain" description="Co-chaperone DjlA N-terminal" evidence="2">
    <location>
        <begin position="27"/>
        <end position="140"/>
    </location>
</feature>
<proteinExistence type="predicted"/>
<dbReference type="OrthoDB" id="5402150at2"/>
<dbReference type="RefSeq" id="WP_141148731.1">
    <property type="nucleotide sequence ID" value="NZ_VHLG01000004.1"/>
</dbReference>
<evidence type="ECO:0000259" key="2">
    <source>
        <dbReference type="Pfam" id="PF05099"/>
    </source>
</evidence>
<organism evidence="3 4">
    <name type="scientific">Martelella alba</name>
    <dbReference type="NCBI Taxonomy" id="2590451"/>
    <lineage>
        <taxon>Bacteria</taxon>
        <taxon>Pseudomonadati</taxon>
        <taxon>Pseudomonadota</taxon>
        <taxon>Alphaproteobacteria</taxon>
        <taxon>Hyphomicrobiales</taxon>
        <taxon>Aurantimonadaceae</taxon>
        <taxon>Martelella</taxon>
    </lineage>
</organism>
<gene>
    <name evidence="3" type="ORF">FJU08_09300</name>
</gene>
<dbReference type="SUPFAM" id="SSF158682">
    <property type="entry name" value="TerB-like"/>
    <property type="match status" value="1"/>
</dbReference>
<dbReference type="CDD" id="cd07313">
    <property type="entry name" value="terB_like_2"/>
    <property type="match status" value="1"/>
</dbReference>
<dbReference type="AlphaFoldDB" id="A0A506UAE1"/>
<reference evidence="3 4" key="1">
    <citation type="submission" date="2019-06" db="EMBL/GenBank/DDBJ databases">
        <authorList>
            <person name="Li M."/>
        </authorList>
    </citation>
    <scope>NUCLEOTIDE SEQUENCE [LARGE SCALE GENOMIC DNA]</scope>
    <source>
        <strain evidence="3 4">BGMRC2036</strain>
    </source>
</reference>
<evidence type="ECO:0000313" key="3">
    <source>
        <dbReference type="EMBL" id="TPW30860.1"/>
    </source>
</evidence>
<keyword evidence="4" id="KW-1185">Reference proteome</keyword>
<evidence type="ECO:0000313" key="4">
    <source>
        <dbReference type="Proteomes" id="UP000318801"/>
    </source>
</evidence>